<dbReference type="EMBL" id="JAMZFT010000004">
    <property type="protein sequence ID" value="MCP1337691.1"/>
    <property type="molecule type" value="Genomic_DNA"/>
</dbReference>
<dbReference type="InterPro" id="IPR001753">
    <property type="entry name" value="Enoyl-CoA_hydra/iso"/>
</dbReference>
<name>A0A9J6PIS2_9PROT</name>
<reference evidence="3" key="1">
    <citation type="submission" date="2022-06" db="EMBL/GenBank/DDBJ databases">
        <title>Isolation and Genomics of Futiania mangrovii gen. nov., sp. nov., a Rare and Metabolically-versatile member in the Class Alphaproteobacteria.</title>
        <authorList>
            <person name="Liu L."/>
            <person name="Huang W.-C."/>
            <person name="Pan J."/>
            <person name="Li J."/>
            <person name="Huang Y."/>
            <person name="Du H."/>
            <person name="Liu Y."/>
            <person name="Li M."/>
        </authorList>
    </citation>
    <scope>NUCLEOTIDE SEQUENCE</scope>
    <source>
        <strain evidence="3">FT118</strain>
    </source>
</reference>
<organism evidence="3 4">
    <name type="scientific">Futiania mangrovi</name>
    <dbReference type="NCBI Taxonomy" id="2959716"/>
    <lineage>
        <taxon>Bacteria</taxon>
        <taxon>Pseudomonadati</taxon>
        <taxon>Pseudomonadota</taxon>
        <taxon>Alphaproteobacteria</taxon>
        <taxon>Futianiales</taxon>
        <taxon>Futianiaceae</taxon>
        <taxon>Futiania</taxon>
    </lineage>
</organism>
<dbReference type="CDD" id="cd06558">
    <property type="entry name" value="crotonase-like"/>
    <property type="match status" value="1"/>
</dbReference>
<dbReference type="InterPro" id="IPR014748">
    <property type="entry name" value="Enoyl-CoA_hydra_C"/>
</dbReference>
<keyword evidence="4" id="KW-1185">Reference proteome</keyword>
<dbReference type="AlphaFoldDB" id="A0A9J6PIS2"/>
<dbReference type="PANTHER" id="PTHR43802">
    <property type="entry name" value="ENOYL-COA HYDRATASE"/>
    <property type="match status" value="1"/>
</dbReference>
<evidence type="ECO:0000256" key="1">
    <source>
        <dbReference type="ARBA" id="ARBA00005254"/>
    </source>
</evidence>
<dbReference type="Gene3D" id="3.90.226.10">
    <property type="entry name" value="2-enoyl-CoA Hydratase, Chain A, domain 1"/>
    <property type="match status" value="1"/>
</dbReference>
<protein>
    <submittedName>
        <fullName evidence="3">Enoyl-CoA hydratase/isomerase family protein</fullName>
    </submittedName>
</protein>
<dbReference type="PANTHER" id="PTHR43802:SF1">
    <property type="entry name" value="IP11341P-RELATED"/>
    <property type="match status" value="1"/>
</dbReference>
<proteinExistence type="inferred from homology"/>
<dbReference type="Proteomes" id="UP001055804">
    <property type="component" value="Unassembled WGS sequence"/>
</dbReference>
<comment type="caution">
    <text evidence="3">The sequence shown here is derived from an EMBL/GenBank/DDBJ whole genome shotgun (WGS) entry which is preliminary data.</text>
</comment>
<dbReference type="GO" id="GO:0016836">
    <property type="term" value="F:hydro-lyase activity"/>
    <property type="evidence" value="ECO:0007669"/>
    <property type="project" value="UniProtKB-ARBA"/>
</dbReference>
<accession>A0A9J6PIS2</accession>
<evidence type="ECO:0000313" key="4">
    <source>
        <dbReference type="Proteomes" id="UP001055804"/>
    </source>
</evidence>
<keyword evidence="2" id="KW-0456">Lyase</keyword>
<evidence type="ECO:0000256" key="2">
    <source>
        <dbReference type="ARBA" id="ARBA00023239"/>
    </source>
</evidence>
<dbReference type="RefSeq" id="WP_269333660.1">
    <property type="nucleotide sequence ID" value="NZ_JAMZFT010000004.1"/>
</dbReference>
<sequence>MSEDILYESQGHVRIVTINRPDKMNSLDFAANDALAAALEEFDADDDARVCVLTGAGSKAFCAGADLKTYTMNFGGRPLPEFRQKYTNGYGIGGITRNMEIWKPVIAAVNGFAISGGLEISLACDMRFCSPNAEFAIQDVKWGFHPCDGALIRLPWIVGLGNAMEMFLSGDRIDAEHAFRIGLVNRIVPQETLLEETVAYATKLATRAPLAQQLGKEVMLRSLGRTMEDGLRFESRSFRDLGNTEDLDEGTTAFREKRDARFKGR</sequence>
<dbReference type="Gene3D" id="1.10.12.10">
    <property type="entry name" value="Lyase 2-enoyl-coa Hydratase, Chain A, domain 2"/>
    <property type="match status" value="1"/>
</dbReference>
<dbReference type="InterPro" id="IPR029045">
    <property type="entry name" value="ClpP/crotonase-like_dom_sf"/>
</dbReference>
<dbReference type="FunFam" id="1.10.12.10:FF:000001">
    <property type="entry name" value="Probable enoyl-CoA hydratase, mitochondrial"/>
    <property type="match status" value="1"/>
</dbReference>
<comment type="similarity">
    <text evidence="1">Belongs to the enoyl-CoA hydratase/isomerase family.</text>
</comment>
<evidence type="ECO:0000313" key="3">
    <source>
        <dbReference type="EMBL" id="MCP1337691.1"/>
    </source>
</evidence>
<dbReference type="SUPFAM" id="SSF52096">
    <property type="entry name" value="ClpP/crotonase"/>
    <property type="match status" value="1"/>
</dbReference>
<gene>
    <name evidence="3" type="ORF">NJQ99_14815</name>
</gene>
<dbReference type="Pfam" id="PF00378">
    <property type="entry name" value="ECH_1"/>
    <property type="match status" value="1"/>
</dbReference>